<keyword evidence="6" id="KW-1185">Reference proteome</keyword>
<evidence type="ECO:0000256" key="1">
    <source>
        <dbReference type="ARBA" id="ARBA00022729"/>
    </source>
</evidence>
<dbReference type="AlphaFoldDB" id="A0A564ZCE2"/>
<gene>
    <name evidence="5" type="ORF">WMSIL1_LOCUS14661</name>
</gene>
<evidence type="ECO:0000256" key="3">
    <source>
        <dbReference type="ARBA" id="ARBA00023157"/>
    </source>
</evidence>
<keyword evidence="4" id="KW-0325">Glycoprotein</keyword>
<keyword evidence="3" id="KW-1015">Disulfide bond</keyword>
<dbReference type="Proteomes" id="UP000321570">
    <property type="component" value="Unassembled WGS sequence"/>
</dbReference>
<dbReference type="InterPro" id="IPR036773">
    <property type="entry name" value="TB_dom_sf"/>
</dbReference>
<evidence type="ECO:0000256" key="4">
    <source>
        <dbReference type="ARBA" id="ARBA00023180"/>
    </source>
</evidence>
<keyword evidence="1" id="KW-0732">Signal</keyword>
<keyword evidence="2" id="KW-0677">Repeat</keyword>
<evidence type="ECO:0000313" key="5">
    <source>
        <dbReference type="EMBL" id="VUZ57175.1"/>
    </source>
</evidence>
<name>A0A564ZCE2_HYMDI</name>
<reference evidence="5 6" key="1">
    <citation type="submission" date="2019-07" db="EMBL/GenBank/DDBJ databases">
        <authorList>
            <person name="Jastrzebski P J."/>
            <person name="Paukszto L."/>
            <person name="Jastrzebski P J."/>
        </authorList>
    </citation>
    <scope>NUCLEOTIDE SEQUENCE [LARGE SCALE GENOMIC DNA]</scope>
    <source>
        <strain evidence="5 6">WMS-il1</strain>
    </source>
</reference>
<dbReference type="EMBL" id="CABIJS010000712">
    <property type="protein sequence ID" value="VUZ57175.1"/>
    <property type="molecule type" value="Genomic_DNA"/>
</dbReference>
<accession>A0A564ZCE2</accession>
<evidence type="ECO:0000256" key="2">
    <source>
        <dbReference type="ARBA" id="ARBA00022737"/>
    </source>
</evidence>
<protein>
    <submittedName>
        <fullName evidence="5">Uncharacterized protein</fullName>
    </submittedName>
</protein>
<dbReference type="SUPFAM" id="SSF57581">
    <property type="entry name" value="TB module/8-cys domain"/>
    <property type="match status" value="1"/>
</dbReference>
<sequence length="86" mass="9441">MLWSGLSQVTHKAIFVFHTKTTHARQLPTPTLPAHILSSSACSPPLSLSHSFQTCCGFLDYIFGHINSWCPAPQLLFALTQIATNC</sequence>
<organism evidence="5 6">
    <name type="scientific">Hymenolepis diminuta</name>
    <name type="common">Rat tapeworm</name>
    <dbReference type="NCBI Taxonomy" id="6216"/>
    <lineage>
        <taxon>Eukaryota</taxon>
        <taxon>Metazoa</taxon>
        <taxon>Spiralia</taxon>
        <taxon>Lophotrochozoa</taxon>
        <taxon>Platyhelminthes</taxon>
        <taxon>Cestoda</taxon>
        <taxon>Eucestoda</taxon>
        <taxon>Cyclophyllidea</taxon>
        <taxon>Hymenolepididae</taxon>
        <taxon>Hymenolepis</taxon>
    </lineage>
</organism>
<evidence type="ECO:0000313" key="6">
    <source>
        <dbReference type="Proteomes" id="UP000321570"/>
    </source>
</evidence>
<proteinExistence type="predicted"/>